<dbReference type="InterPro" id="IPR020103">
    <property type="entry name" value="PsdUridine_synth_cat_dom_sf"/>
</dbReference>
<dbReference type="EMBL" id="CP129683">
    <property type="protein sequence ID" value="XDS50606.1"/>
    <property type="molecule type" value="Genomic_DNA"/>
</dbReference>
<evidence type="ECO:0000256" key="2">
    <source>
        <dbReference type="ARBA" id="ARBA00031870"/>
    </source>
</evidence>
<dbReference type="InterPro" id="IPR006145">
    <property type="entry name" value="PsdUridine_synth_RsuA/RluA"/>
</dbReference>
<dbReference type="RefSeq" id="WP_369341569.1">
    <property type="nucleotide sequence ID" value="NZ_CP129675.1"/>
</dbReference>
<dbReference type="GO" id="GO:0003723">
    <property type="term" value="F:RNA binding"/>
    <property type="evidence" value="ECO:0007669"/>
    <property type="project" value="InterPro"/>
</dbReference>
<dbReference type="AlphaFoldDB" id="A0AB39UK41"/>
<gene>
    <name evidence="7" type="ORF">QN062_09550</name>
    <name evidence="6" type="ORF">QN216_03755</name>
    <name evidence="5" type="ORF">QN217_06690</name>
</gene>
<dbReference type="GO" id="GO:0000455">
    <property type="term" value="P:enzyme-directed rRNA pseudouridine synthesis"/>
    <property type="evidence" value="ECO:0007669"/>
    <property type="project" value="TreeGrafter"/>
</dbReference>
<reference evidence="6" key="1">
    <citation type="submission" date="2023-07" db="EMBL/GenBank/DDBJ databases">
        <title>Bifidobacterium aquikefiriaerophilum sp. nov. and Bifidobacterium eccum sp. nov., isolated from water kefir.</title>
        <authorList>
            <person name="Breselge S."/>
            <person name="Bellassi P."/>
            <person name="Barcenilla C."/>
            <person name="Alvarez-Ordonez A."/>
            <person name="Morelli L."/>
            <person name="Cotter P.D."/>
        </authorList>
    </citation>
    <scope>NUCLEOTIDE SEQUENCE</scope>
    <source>
        <strain evidence="7">WK012_4_13</strain>
        <strain evidence="6">WK013_4_14</strain>
        <strain evidence="5">WK048_4_13</strain>
    </source>
</reference>
<name>A0AB39UK41_9BIFI</name>
<dbReference type="PANTHER" id="PTHR21600:SF84">
    <property type="entry name" value="PSEUDOURIDINE SYNTHASE RSUA_RLUA-LIKE DOMAIN-CONTAINING PROTEIN"/>
    <property type="match status" value="1"/>
</dbReference>
<evidence type="ECO:0000313" key="6">
    <source>
        <dbReference type="EMBL" id="XDS49386.1"/>
    </source>
</evidence>
<evidence type="ECO:0000256" key="3">
    <source>
        <dbReference type="ARBA" id="ARBA00033164"/>
    </source>
</evidence>
<dbReference type="KEGG" id="bfk:QN062_09550"/>
<dbReference type="GO" id="GO:0140098">
    <property type="term" value="F:catalytic activity, acting on RNA"/>
    <property type="evidence" value="ECO:0007669"/>
    <property type="project" value="UniProtKB-ARBA"/>
</dbReference>
<dbReference type="Gene3D" id="3.30.2350.10">
    <property type="entry name" value="Pseudouridine synthase"/>
    <property type="match status" value="1"/>
</dbReference>
<dbReference type="PANTHER" id="PTHR21600">
    <property type="entry name" value="MITOCHONDRIAL RNA PSEUDOURIDINE SYNTHASE"/>
    <property type="match status" value="1"/>
</dbReference>
<sequence length="292" mass="33273">METLEKRHRWVTDEPTIPFPLRILYQNDAIVAVDKPHFLPTTPRGMWYRSTALMRLREMFHNDQITPAHRLDRATAGVVLFVSRPELRGAYQMLFQHHQVRKSYECIAPARPVQRPHFGTVQPLDVPSVFPLKRMSRITKHRGILQAFESSGTANSTTIIELSDNQDAVLAANEHLLSTRGEVAAHQLYRVYSLRPLTGKTHQLRVHMNSIGLPIAGDDLYPSIRMHANADGTAAPDDFAHPLQLVARSLEFIDPISNELRRFESEIPLEIRDETTFSAIPAPKSVRQARRE</sequence>
<dbReference type="InterPro" id="IPR050188">
    <property type="entry name" value="RluA_PseudoU_synthase"/>
</dbReference>
<feature type="domain" description="Pseudouridine synthase RsuA/RluA-like" evidence="4">
    <location>
        <begin position="30"/>
        <end position="210"/>
    </location>
</feature>
<protein>
    <recommendedName>
        <fullName evidence="2">RNA pseudouridylate synthase</fullName>
    </recommendedName>
    <alternativeName>
        <fullName evidence="3">RNA-uridine isomerase</fullName>
    </alternativeName>
</protein>
<dbReference type="EMBL" id="CP129682">
    <property type="protein sequence ID" value="XDS49386.1"/>
    <property type="molecule type" value="Genomic_DNA"/>
</dbReference>
<dbReference type="EMBL" id="CP129675">
    <property type="protein sequence ID" value="XDS45831.1"/>
    <property type="molecule type" value="Genomic_DNA"/>
</dbReference>
<evidence type="ECO:0000259" key="4">
    <source>
        <dbReference type="Pfam" id="PF00849"/>
    </source>
</evidence>
<evidence type="ECO:0000313" key="7">
    <source>
        <dbReference type="EMBL" id="XDS50606.1"/>
    </source>
</evidence>
<evidence type="ECO:0000256" key="1">
    <source>
        <dbReference type="ARBA" id="ARBA00000073"/>
    </source>
</evidence>
<dbReference type="Pfam" id="PF00849">
    <property type="entry name" value="PseudoU_synth_2"/>
    <property type="match status" value="1"/>
</dbReference>
<dbReference type="GO" id="GO:0009982">
    <property type="term" value="F:pseudouridine synthase activity"/>
    <property type="evidence" value="ECO:0007669"/>
    <property type="project" value="InterPro"/>
</dbReference>
<proteinExistence type="predicted"/>
<comment type="catalytic activity">
    <reaction evidence="1">
        <text>a uridine in RNA = a pseudouridine in RNA</text>
        <dbReference type="Rhea" id="RHEA:48348"/>
        <dbReference type="Rhea" id="RHEA-COMP:12068"/>
        <dbReference type="Rhea" id="RHEA-COMP:12069"/>
        <dbReference type="ChEBI" id="CHEBI:65314"/>
        <dbReference type="ChEBI" id="CHEBI:65315"/>
    </reaction>
</comment>
<organism evidence="6">
    <name type="scientific">Bifidobacterium fermentum</name>
    <dbReference type="NCBI Taxonomy" id="3059035"/>
    <lineage>
        <taxon>Bacteria</taxon>
        <taxon>Bacillati</taxon>
        <taxon>Actinomycetota</taxon>
        <taxon>Actinomycetes</taxon>
        <taxon>Bifidobacteriales</taxon>
        <taxon>Bifidobacteriaceae</taxon>
        <taxon>Bifidobacterium</taxon>
    </lineage>
</organism>
<accession>A0AB39UK41</accession>
<evidence type="ECO:0000313" key="5">
    <source>
        <dbReference type="EMBL" id="XDS45831.1"/>
    </source>
</evidence>
<dbReference type="SUPFAM" id="SSF55120">
    <property type="entry name" value="Pseudouridine synthase"/>
    <property type="match status" value="1"/>
</dbReference>